<feature type="compositionally biased region" description="Low complexity" evidence="1">
    <location>
        <begin position="314"/>
        <end position="325"/>
    </location>
</feature>
<dbReference type="SMART" id="SM00327">
    <property type="entry name" value="VWA"/>
    <property type="match status" value="1"/>
</dbReference>
<feature type="compositionally biased region" description="Acidic residues" evidence="1">
    <location>
        <begin position="288"/>
        <end position="305"/>
    </location>
</feature>
<evidence type="ECO:0000259" key="2">
    <source>
        <dbReference type="PROSITE" id="PS50234"/>
    </source>
</evidence>
<dbReference type="Proteomes" id="UP000252698">
    <property type="component" value="Chromosome"/>
</dbReference>
<organism evidence="3 4">
    <name type="scientific">Streptomyces atratus</name>
    <dbReference type="NCBI Taxonomy" id="1893"/>
    <lineage>
        <taxon>Bacteria</taxon>
        <taxon>Bacillati</taxon>
        <taxon>Actinomycetota</taxon>
        <taxon>Actinomycetes</taxon>
        <taxon>Kitasatosporales</taxon>
        <taxon>Streptomycetaceae</taxon>
        <taxon>Streptomyces</taxon>
    </lineage>
</organism>
<accession>A0A2Z5JF42</accession>
<feature type="compositionally biased region" description="Low complexity" evidence="1">
    <location>
        <begin position="247"/>
        <end position="287"/>
    </location>
</feature>
<evidence type="ECO:0000313" key="3">
    <source>
        <dbReference type="EMBL" id="AXE78863.1"/>
    </source>
</evidence>
<evidence type="ECO:0000313" key="4">
    <source>
        <dbReference type="Proteomes" id="UP000252698"/>
    </source>
</evidence>
<dbReference type="InterPro" id="IPR019303">
    <property type="entry name" value="vWA_TerF_C"/>
</dbReference>
<sequence>MGIRSLLRKVFGRDRAEQDAPTATVPPQTERTAPAESEPVTVTVNESAAETASVRETASATKASVPAPASHRSATGDSGLASDLVAAAFDKASIATVPAQGSAPRPKPKPAEPEAEVAEPVAAKPDEVEVEPVATEPEAAPTAEVKPEAAPAAAEVEAPAEPQPAEPVVAPTAEAEPQPAPVVAETEPEPVAAPAEAEPEPAAVAAEAEVEAPSETEPKAETAAVEAEPAAELEPVEAEAPTEAEPEPVAAPADEAEAPAEPKAEPATAEVKAPAETEPDAEPAAVEAEPEPAAELEPVEAEAPAEAEVKAPTETEPDAEPAAVEAEPEPAAELEPVEVEAPAEAEPEPVAAPADEAEAPAEPKAEPATAEVKAPTEPQPVAAEAEVKAPAETEPKAEIATGTAPEATPTSEPALPLARVKSHAPGLVDSYKAARAGLEAHGLTGLRATVYLVLDRSGSMRPFYKDGSAQHLGDRTLALAAHLDENATVPVVFFSTDIDGTGTVDLTSHEGRIDELNAGLGRLGRTNYHRAVEEVVAHYEKSEATGPALVIFQTDGPPDAKQPAKQALAEAARLPLFFQFVAFGDEDAKGFDFLRKLDVPNAGFFHAGPAPREVADTTFYREVLAALPAWITAREAAAEN</sequence>
<reference evidence="3 4" key="1">
    <citation type="journal article" date="2018" name="Front. Microbiol.">
        <title>Genome Sequencing of Streptomyces atratus SCSIOZH16 and Activation Production of Nocardamine via Metabolic Engineering.</title>
        <authorList>
            <person name="Li Y."/>
            <person name="Zhang C."/>
            <person name="Liu C."/>
            <person name="Ju J."/>
            <person name="Ma J."/>
        </authorList>
    </citation>
    <scope>NUCLEOTIDE SEQUENCE [LARGE SCALE GENOMIC DNA]</scope>
    <source>
        <strain evidence="3 4">SCSIO_ZH16</strain>
    </source>
</reference>
<dbReference type="KEGG" id="sata:C5746_20225"/>
<feature type="compositionally biased region" description="Acidic residues" evidence="1">
    <location>
        <begin position="326"/>
        <end position="347"/>
    </location>
</feature>
<dbReference type="Pfam" id="PF10138">
    <property type="entry name" value="vWA-TerF-like"/>
    <property type="match status" value="1"/>
</dbReference>
<protein>
    <recommendedName>
        <fullName evidence="2">VWFA domain-containing protein</fullName>
    </recommendedName>
</protein>
<feature type="compositionally biased region" description="Polar residues" evidence="1">
    <location>
        <begin position="40"/>
        <end position="62"/>
    </location>
</feature>
<feature type="compositionally biased region" description="Low complexity" evidence="1">
    <location>
        <begin position="215"/>
        <end position="228"/>
    </location>
</feature>
<dbReference type="PROSITE" id="PS50234">
    <property type="entry name" value="VWFA"/>
    <property type="match status" value="1"/>
</dbReference>
<dbReference type="Gene3D" id="3.40.50.410">
    <property type="entry name" value="von Willebrand factor, type A domain"/>
    <property type="match status" value="1"/>
</dbReference>
<name>A0A2Z5JF42_STRAR</name>
<proteinExistence type="predicted"/>
<dbReference type="GeneID" id="95520770"/>
<feature type="domain" description="VWFA" evidence="2">
    <location>
        <begin position="449"/>
        <end position="623"/>
    </location>
</feature>
<dbReference type="InterPro" id="IPR002035">
    <property type="entry name" value="VWF_A"/>
</dbReference>
<dbReference type="EMBL" id="CP027306">
    <property type="protein sequence ID" value="AXE78863.1"/>
    <property type="molecule type" value="Genomic_DNA"/>
</dbReference>
<gene>
    <name evidence="3" type="ORF">C5746_20225</name>
</gene>
<feature type="compositionally biased region" description="Low complexity" evidence="1">
    <location>
        <begin position="166"/>
        <end position="207"/>
    </location>
</feature>
<feature type="region of interest" description="Disordered" evidence="1">
    <location>
        <begin position="95"/>
        <end position="415"/>
    </location>
</feature>
<feature type="region of interest" description="Disordered" evidence="1">
    <location>
        <begin position="1"/>
        <end position="78"/>
    </location>
</feature>
<feature type="compositionally biased region" description="Low complexity" evidence="1">
    <location>
        <begin position="131"/>
        <end position="160"/>
    </location>
</feature>
<dbReference type="InterPro" id="IPR036465">
    <property type="entry name" value="vWFA_dom_sf"/>
</dbReference>
<feature type="compositionally biased region" description="Acidic residues" evidence="1">
    <location>
        <begin position="229"/>
        <end position="246"/>
    </location>
</feature>
<feature type="compositionally biased region" description="Basic and acidic residues" evidence="1">
    <location>
        <begin position="385"/>
        <end position="397"/>
    </location>
</feature>
<dbReference type="SUPFAM" id="SSF53300">
    <property type="entry name" value="vWA-like"/>
    <property type="match status" value="1"/>
</dbReference>
<dbReference type="AlphaFoldDB" id="A0A2Z5JF42"/>
<feature type="compositionally biased region" description="Low complexity" evidence="1">
    <location>
        <begin position="348"/>
        <end position="384"/>
    </location>
</feature>
<dbReference type="CDD" id="cd00198">
    <property type="entry name" value="vWFA"/>
    <property type="match status" value="1"/>
</dbReference>
<dbReference type="RefSeq" id="WP_114245426.1">
    <property type="nucleotide sequence ID" value="NZ_CP027306.1"/>
</dbReference>
<evidence type="ECO:0000256" key="1">
    <source>
        <dbReference type="SAM" id="MobiDB-lite"/>
    </source>
</evidence>